<organism evidence="2 3">
    <name type="scientific">Ceratodon purpureus</name>
    <name type="common">Fire moss</name>
    <name type="synonym">Dicranum purpureum</name>
    <dbReference type="NCBI Taxonomy" id="3225"/>
    <lineage>
        <taxon>Eukaryota</taxon>
        <taxon>Viridiplantae</taxon>
        <taxon>Streptophyta</taxon>
        <taxon>Embryophyta</taxon>
        <taxon>Bryophyta</taxon>
        <taxon>Bryophytina</taxon>
        <taxon>Bryopsida</taxon>
        <taxon>Dicranidae</taxon>
        <taxon>Pseudoditrichales</taxon>
        <taxon>Ditrichaceae</taxon>
        <taxon>Ceratodon</taxon>
    </lineage>
</organism>
<reference evidence="2" key="1">
    <citation type="submission" date="2020-06" db="EMBL/GenBank/DDBJ databases">
        <title>WGS assembly of Ceratodon purpureus strain R40.</title>
        <authorList>
            <person name="Carey S.B."/>
            <person name="Jenkins J."/>
            <person name="Shu S."/>
            <person name="Lovell J.T."/>
            <person name="Sreedasyam A."/>
            <person name="Maumus F."/>
            <person name="Tiley G.P."/>
            <person name="Fernandez-Pozo N."/>
            <person name="Barry K."/>
            <person name="Chen C."/>
            <person name="Wang M."/>
            <person name="Lipzen A."/>
            <person name="Daum C."/>
            <person name="Saski C.A."/>
            <person name="Payton A.C."/>
            <person name="Mcbreen J.C."/>
            <person name="Conrad R.E."/>
            <person name="Kollar L.M."/>
            <person name="Olsson S."/>
            <person name="Huttunen S."/>
            <person name="Landis J.B."/>
            <person name="Wickett N.J."/>
            <person name="Johnson M.G."/>
            <person name="Rensing S.A."/>
            <person name="Grimwood J."/>
            <person name="Schmutz J."/>
            <person name="Mcdaniel S.F."/>
        </authorList>
    </citation>
    <scope>NUCLEOTIDE SEQUENCE</scope>
    <source>
        <strain evidence="2">R40</strain>
    </source>
</reference>
<sequence length="102" mass="11746">MRLLTPLQKWQYEMGLPVEGVWNSRRWAEGVGLVSRCKDESTLTKKPRVRQDEEPSKFGGRSSINPVHEEDMNESLSEEEDEADDDGEVKNSLPSRKGKNQW</sequence>
<dbReference type="EMBL" id="CM026426">
    <property type="protein sequence ID" value="KAG0571611.1"/>
    <property type="molecule type" value="Genomic_DNA"/>
</dbReference>
<proteinExistence type="predicted"/>
<accession>A0A8T0HLB6</accession>
<gene>
    <name evidence="2" type="ORF">KC19_VG027000</name>
</gene>
<comment type="caution">
    <text evidence="2">The sequence shown here is derived from an EMBL/GenBank/DDBJ whole genome shotgun (WGS) entry which is preliminary data.</text>
</comment>
<protein>
    <submittedName>
        <fullName evidence="2">Uncharacterized protein</fullName>
    </submittedName>
</protein>
<dbReference type="Proteomes" id="UP000822688">
    <property type="component" value="Chromosome V"/>
</dbReference>
<feature type="compositionally biased region" description="Basic and acidic residues" evidence="1">
    <location>
        <begin position="37"/>
        <end position="56"/>
    </location>
</feature>
<feature type="region of interest" description="Disordered" evidence="1">
    <location>
        <begin position="37"/>
        <end position="102"/>
    </location>
</feature>
<evidence type="ECO:0000313" key="3">
    <source>
        <dbReference type="Proteomes" id="UP000822688"/>
    </source>
</evidence>
<dbReference type="AlphaFoldDB" id="A0A8T0HLB6"/>
<name>A0A8T0HLB6_CERPU</name>
<feature type="compositionally biased region" description="Acidic residues" evidence="1">
    <location>
        <begin position="71"/>
        <end position="87"/>
    </location>
</feature>
<evidence type="ECO:0000256" key="1">
    <source>
        <dbReference type="SAM" id="MobiDB-lite"/>
    </source>
</evidence>
<keyword evidence="3" id="KW-1185">Reference proteome</keyword>
<evidence type="ECO:0000313" key="2">
    <source>
        <dbReference type="EMBL" id="KAG0571611.1"/>
    </source>
</evidence>